<dbReference type="InterPro" id="IPR011979">
    <property type="entry name" value="Antitox_Xre"/>
</dbReference>
<protein>
    <submittedName>
        <fullName evidence="2">DUF2384 domain-containing protein</fullName>
    </submittedName>
    <submittedName>
        <fullName evidence="4">Putative toxin-antitoxin system antitoxin component, TIGR02293 family</fullName>
    </submittedName>
</protein>
<dbReference type="Pfam" id="PF09722">
    <property type="entry name" value="Xre_MbcA_ParS_C"/>
    <property type="match status" value="1"/>
</dbReference>
<evidence type="ECO:0000313" key="7">
    <source>
        <dbReference type="Proteomes" id="UP000460142"/>
    </source>
</evidence>
<reference evidence="3" key="2">
    <citation type="submission" date="2017-01" db="EMBL/GenBank/DDBJ databases">
        <authorList>
            <person name="Mah S.A."/>
            <person name="Swanson W.J."/>
            <person name="Moy G.W."/>
            <person name="Vacquier V.D."/>
        </authorList>
    </citation>
    <scope>NUCLEOTIDE SEQUENCE [LARGE SCALE GENOMIC DNA]</scope>
    <source>
        <strain evidence="3">MT1</strain>
    </source>
</reference>
<feature type="domain" description="Antitoxin Xre/MbcA/ParS-like toxin-binding" evidence="1">
    <location>
        <begin position="80"/>
        <end position="128"/>
    </location>
</feature>
<sequence>MKALNLPSADALDHDFVGHCLPLSLFEQVAEVLSLDGKILGKYLAIPTCTLSRTAGAGHLSVSESRKLAALIRMLYAACSLFEGDVQASRVFLTSPARSLNSKTPLETLSTEEGAIAVTDLIGRLEHGIPI</sequence>
<reference evidence="2 7" key="4">
    <citation type="submission" date="2019-09" db="EMBL/GenBank/DDBJ databases">
        <title>Draft genome sequences of 48 bacterial type strains from the CCUG.</title>
        <authorList>
            <person name="Tunovic T."/>
            <person name="Pineiro-Iglesias B."/>
            <person name="Unosson C."/>
            <person name="Inganas E."/>
            <person name="Ohlen M."/>
            <person name="Cardew S."/>
            <person name="Jensie-Markopoulos S."/>
            <person name="Salva-Serra F."/>
            <person name="Jaen-Luchoro D."/>
            <person name="Karlsson R."/>
            <person name="Svensson-Stadler L."/>
            <person name="Chun J."/>
            <person name="Moore E."/>
        </authorList>
    </citation>
    <scope>NUCLEOTIDE SEQUENCE [LARGE SCALE GENOMIC DNA]</scope>
    <source>
        <strain evidence="2 7">CCUG 53116</strain>
    </source>
</reference>
<evidence type="ECO:0000313" key="6">
    <source>
        <dbReference type="Proteomes" id="UP000198549"/>
    </source>
</evidence>
<proteinExistence type="predicted"/>
<dbReference type="OrthoDB" id="8595277at2"/>
<name>A0A1H0JGY5_PSERE</name>
<dbReference type="InterPro" id="IPR024467">
    <property type="entry name" value="Xre/MbcA/ParS-like_toxin-bd"/>
</dbReference>
<evidence type="ECO:0000313" key="5">
    <source>
        <dbReference type="Proteomes" id="UP000186756"/>
    </source>
</evidence>
<evidence type="ECO:0000313" key="3">
    <source>
        <dbReference type="EMBL" id="OLU00919.1"/>
    </source>
</evidence>
<dbReference type="Proteomes" id="UP000186756">
    <property type="component" value="Unassembled WGS sequence"/>
</dbReference>
<dbReference type="EMBL" id="MSTQ01000013">
    <property type="protein sequence ID" value="OLU00919.1"/>
    <property type="molecule type" value="Genomic_DNA"/>
</dbReference>
<reference evidence="4 6" key="1">
    <citation type="submission" date="2016-10" db="EMBL/GenBank/DDBJ databases">
        <authorList>
            <person name="de Groot N.N."/>
        </authorList>
    </citation>
    <scope>NUCLEOTIDE SEQUENCE [LARGE SCALE GENOMIC DNA]</scope>
    <source>
        <strain evidence="4 6">BS3776</strain>
    </source>
</reference>
<dbReference type="NCBIfam" id="TIGR02293">
    <property type="entry name" value="TAS_TIGR02293"/>
    <property type="match status" value="1"/>
</dbReference>
<reference evidence="5" key="3">
    <citation type="submission" date="2017-01" db="EMBL/GenBank/DDBJ databases">
        <authorList>
            <person name="Poblete-Castro I."/>
        </authorList>
    </citation>
    <scope>NUCLEOTIDE SEQUENCE [LARGE SCALE GENOMIC DNA]</scope>
    <source>
        <strain evidence="5">DSM 18361 / CCUG 53116 / MT1</strain>
    </source>
</reference>
<dbReference type="AlphaFoldDB" id="A0A1H0JGY5"/>
<gene>
    <name evidence="3" type="ORF">BVK86_20550</name>
    <name evidence="2" type="ORF">F7R15_19590</name>
    <name evidence="4" type="ORF">SAMN04490202_0866</name>
</gene>
<dbReference type="EMBL" id="LT629709">
    <property type="protein sequence ID" value="SDO43047.1"/>
    <property type="molecule type" value="Genomic_DNA"/>
</dbReference>
<dbReference type="EMBL" id="VZPS01000013">
    <property type="protein sequence ID" value="KAB0483855.1"/>
    <property type="molecule type" value="Genomic_DNA"/>
</dbReference>
<dbReference type="Proteomes" id="UP000460142">
    <property type="component" value="Unassembled WGS sequence"/>
</dbReference>
<evidence type="ECO:0000259" key="1">
    <source>
        <dbReference type="Pfam" id="PF09722"/>
    </source>
</evidence>
<dbReference type="Proteomes" id="UP000198549">
    <property type="component" value="Chromosome I"/>
</dbReference>
<keyword evidence="5" id="KW-1185">Reference proteome</keyword>
<organism evidence="4 6">
    <name type="scientific">Pseudomonas reinekei</name>
    <dbReference type="NCBI Taxonomy" id="395598"/>
    <lineage>
        <taxon>Bacteria</taxon>
        <taxon>Pseudomonadati</taxon>
        <taxon>Pseudomonadota</taxon>
        <taxon>Gammaproteobacteria</taxon>
        <taxon>Pseudomonadales</taxon>
        <taxon>Pseudomonadaceae</taxon>
        <taxon>Pseudomonas</taxon>
    </lineage>
</organism>
<evidence type="ECO:0000313" key="4">
    <source>
        <dbReference type="EMBL" id="SDO43047.1"/>
    </source>
</evidence>
<evidence type="ECO:0000313" key="2">
    <source>
        <dbReference type="EMBL" id="KAB0483855.1"/>
    </source>
</evidence>
<dbReference type="RefSeq" id="WP_075948148.1">
    <property type="nucleotide sequence ID" value="NZ_LT629709.1"/>
</dbReference>
<accession>A0A1H0JGY5</accession>